<proteinExistence type="inferred from homology"/>
<sequence length="239" mass="26050">MVKVAVAGGTSSVGRHIVEEILATKKHTVVVLSRSASHAELQARGAHIAAVDYADPSSLAAALSGVHTVISTLAIRDPTPQFALLDAAVKVGATRFAPSEWSMRSIPDNPIEWYRGKWAVAEAVRKSGLEYTIFENGLFMNYLAVGTPGLGHLNPERFLFDVEKCTAQIPGDGSHYLVFTRAEDVGKFVAASLELEKWPEYSQIIGQRLPLSEVLKLLEGARRSSRSFDRYSAKLIICI</sequence>
<evidence type="ECO:0000313" key="5">
    <source>
        <dbReference type="EMBL" id="KIP02257.1"/>
    </source>
</evidence>
<comment type="similarity">
    <text evidence="1">Belongs to the NmrA-type oxidoreductase family. Isoflavone reductase subfamily.</text>
</comment>
<evidence type="ECO:0000256" key="1">
    <source>
        <dbReference type="ARBA" id="ARBA00005725"/>
    </source>
</evidence>
<evidence type="ECO:0000256" key="3">
    <source>
        <dbReference type="ARBA" id="ARBA00023002"/>
    </source>
</evidence>
<dbReference type="Gene3D" id="3.40.50.720">
    <property type="entry name" value="NAD(P)-binding Rossmann-like Domain"/>
    <property type="match status" value="1"/>
</dbReference>
<dbReference type="Proteomes" id="UP000053257">
    <property type="component" value="Unassembled WGS sequence"/>
</dbReference>
<dbReference type="GO" id="GO:0016491">
    <property type="term" value="F:oxidoreductase activity"/>
    <property type="evidence" value="ECO:0007669"/>
    <property type="project" value="UniProtKB-KW"/>
</dbReference>
<dbReference type="Pfam" id="PF05368">
    <property type="entry name" value="NmrA"/>
    <property type="match status" value="1"/>
</dbReference>
<name>A0A0C3S058_PHLG1</name>
<reference evidence="5 6" key="1">
    <citation type="journal article" date="2014" name="PLoS Genet.">
        <title>Analysis of the Phlebiopsis gigantea genome, transcriptome and secretome provides insight into its pioneer colonization strategies of wood.</title>
        <authorList>
            <person name="Hori C."/>
            <person name="Ishida T."/>
            <person name="Igarashi K."/>
            <person name="Samejima M."/>
            <person name="Suzuki H."/>
            <person name="Master E."/>
            <person name="Ferreira P."/>
            <person name="Ruiz-Duenas F.J."/>
            <person name="Held B."/>
            <person name="Canessa P."/>
            <person name="Larrondo L.F."/>
            <person name="Schmoll M."/>
            <person name="Druzhinina I.S."/>
            <person name="Kubicek C.P."/>
            <person name="Gaskell J.A."/>
            <person name="Kersten P."/>
            <person name="St John F."/>
            <person name="Glasner J."/>
            <person name="Sabat G."/>
            <person name="Splinter BonDurant S."/>
            <person name="Syed K."/>
            <person name="Yadav J."/>
            <person name="Mgbeahuruike A.C."/>
            <person name="Kovalchuk A."/>
            <person name="Asiegbu F.O."/>
            <person name="Lackner G."/>
            <person name="Hoffmeister D."/>
            <person name="Rencoret J."/>
            <person name="Gutierrez A."/>
            <person name="Sun H."/>
            <person name="Lindquist E."/>
            <person name="Barry K."/>
            <person name="Riley R."/>
            <person name="Grigoriev I.V."/>
            <person name="Henrissat B."/>
            <person name="Kues U."/>
            <person name="Berka R.M."/>
            <person name="Martinez A.T."/>
            <person name="Covert S.F."/>
            <person name="Blanchette R.A."/>
            <person name="Cullen D."/>
        </authorList>
    </citation>
    <scope>NUCLEOTIDE SEQUENCE [LARGE SCALE GENOMIC DNA]</scope>
    <source>
        <strain evidence="5 6">11061_1 CR5-6</strain>
    </source>
</reference>
<gene>
    <name evidence="5" type="ORF">PHLGIDRAFT_79394</name>
</gene>
<dbReference type="EMBL" id="KN840689">
    <property type="protein sequence ID" value="KIP02257.1"/>
    <property type="molecule type" value="Genomic_DNA"/>
</dbReference>
<dbReference type="HOGENOM" id="CLU_044876_0_1_1"/>
<organism evidence="5 6">
    <name type="scientific">Phlebiopsis gigantea (strain 11061_1 CR5-6)</name>
    <name type="common">White-rot fungus</name>
    <name type="synonym">Peniophora gigantea</name>
    <dbReference type="NCBI Taxonomy" id="745531"/>
    <lineage>
        <taxon>Eukaryota</taxon>
        <taxon>Fungi</taxon>
        <taxon>Dikarya</taxon>
        <taxon>Basidiomycota</taxon>
        <taxon>Agaricomycotina</taxon>
        <taxon>Agaricomycetes</taxon>
        <taxon>Polyporales</taxon>
        <taxon>Phanerochaetaceae</taxon>
        <taxon>Phlebiopsis</taxon>
    </lineage>
</organism>
<keyword evidence="3" id="KW-0560">Oxidoreductase</keyword>
<keyword evidence="2" id="KW-0521">NADP</keyword>
<accession>A0A0C3S058</accession>
<evidence type="ECO:0000313" key="6">
    <source>
        <dbReference type="Proteomes" id="UP000053257"/>
    </source>
</evidence>
<dbReference type="PANTHER" id="PTHR47706:SF4">
    <property type="entry name" value="NMRA-LIKE DOMAIN-CONTAINING PROTEIN"/>
    <property type="match status" value="1"/>
</dbReference>
<keyword evidence="6" id="KW-1185">Reference proteome</keyword>
<dbReference type="SUPFAM" id="SSF51735">
    <property type="entry name" value="NAD(P)-binding Rossmann-fold domains"/>
    <property type="match status" value="1"/>
</dbReference>
<dbReference type="OrthoDB" id="9974981at2759"/>
<dbReference type="InterPro" id="IPR051609">
    <property type="entry name" value="NmrA/Isoflavone_reductase-like"/>
</dbReference>
<dbReference type="PANTHER" id="PTHR47706">
    <property type="entry name" value="NMRA-LIKE FAMILY PROTEIN"/>
    <property type="match status" value="1"/>
</dbReference>
<evidence type="ECO:0000256" key="2">
    <source>
        <dbReference type="ARBA" id="ARBA00022857"/>
    </source>
</evidence>
<dbReference type="InterPro" id="IPR008030">
    <property type="entry name" value="NmrA-like"/>
</dbReference>
<dbReference type="AlphaFoldDB" id="A0A0C3S058"/>
<dbReference type="InterPro" id="IPR036291">
    <property type="entry name" value="NAD(P)-bd_dom_sf"/>
</dbReference>
<feature type="domain" description="NmrA-like" evidence="4">
    <location>
        <begin position="3"/>
        <end position="194"/>
    </location>
</feature>
<protein>
    <recommendedName>
        <fullName evidence="4">NmrA-like domain-containing protein</fullName>
    </recommendedName>
</protein>
<evidence type="ECO:0000259" key="4">
    <source>
        <dbReference type="Pfam" id="PF05368"/>
    </source>
</evidence>